<dbReference type="InterPro" id="IPR008591">
    <property type="entry name" value="GINS_Sld5"/>
</dbReference>
<keyword evidence="5" id="KW-0539">Nucleus</keyword>
<gene>
    <name evidence="9" type="ORF">A7U60_g5302</name>
</gene>
<evidence type="ECO:0000256" key="3">
    <source>
        <dbReference type="ARBA" id="ARBA00014804"/>
    </source>
</evidence>
<name>A0A9Q5HX29_SANBA</name>
<comment type="subcellular location">
    <subcellularLocation>
        <location evidence="1">Nucleus</location>
    </subcellularLocation>
</comment>
<dbReference type="Proteomes" id="UP000757232">
    <property type="component" value="Unassembled WGS sequence"/>
</dbReference>
<dbReference type="InterPro" id="IPR031633">
    <property type="entry name" value="SLD5_C"/>
</dbReference>
<dbReference type="SUPFAM" id="SSF160059">
    <property type="entry name" value="PriA/YqbF domain"/>
    <property type="match status" value="1"/>
</dbReference>
<feature type="compositionally biased region" description="Low complexity" evidence="6">
    <location>
        <begin position="592"/>
        <end position="616"/>
    </location>
</feature>
<dbReference type="Pfam" id="PF10419">
    <property type="entry name" value="TFIIIC_sub6"/>
    <property type="match status" value="1"/>
</dbReference>
<dbReference type="InterPro" id="IPR038749">
    <property type="entry name" value="Sld5_GINS_A"/>
</dbReference>
<reference evidence="9" key="1">
    <citation type="submission" date="2016-06" db="EMBL/GenBank/DDBJ databases">
        <title>Draft Genome sequence of the fungus Inonotus baumii.</title>
        <authorList>
            <person name="Zhu H."/>
            <person name="Lin W."/>
        </authorList>
    </citation>
    <scope>NUCLEOTIDE SEQUENCE</scope>
    <source>
        <strain evidence="9">821</strain>
    </source>
</reference>
<dbReference type="Pfam" id="PF05916">
    <property type="entry name" value="Sld5"/>
    <property type="match status" value="1"/>
</dbReference>
<dbReference type="InterPro" id="IPR021151">
    <property type="entry name" value="GINS_A"/>
</dbReference>
<sequence length="616" mass="67752">MTDSEGRLGQFSYEDTSDTYVSAGASSPAPGLGTRGAASSSSARSRPYPQRNGSESADDFPGQSRRKSGRRSRAGANGEPSMGGGYGDAMDVDTPRIPPGDLDFSSNERQRQINIHMLLRAWQNERHAPDILPVCDDLLTRTLDLIRSKNERHAPDILPVCDELLTRTLDLIRSKTDISTTLRNADVTLSEEEHYCVTLLQTEVERIKFIIRSYVRTRLYKIEQHAAYITLNPDVHARLTKAELRHAQRYAELVASQFRTTVLDHLPEPQQDLDDAPTLTTPSMITSPDKNKPVFFHALDTIEGLQLDDGTLASVPKDTIMLVPYRVIEQHVLRGEAELNSAGQFPSVSASFSVSTSMSSSSNLPSTSPEAQDLFSGYKHVEQFGPEEDYEDDEVEECYVTLDLGSVDQTLVPSSSSYRLVGLDTPTPFLQLSRTVMRGRFRTLIGTELIFKDVSEEIDPDPSSATLSASTSSKRNNIQYFTKTDRRIQFRQVELKPKISDSASQEQQEQDGQYAPQSSLPLSSTKRKASAMAFESLLAIPKAADEEPSPRRPMPAPNVGGMLQTDGSEMQISEGAESARVEDDTHDGIEGGQIQITDGDGDANGIAGDQAMDVDP</sequence>
<accession>A0A9Q5HX29</accession>
<protein>
    <recommendedName>
        <fullName evidence="3">DNA replication complex GINS protein SLD5</fullName>
    </recommendedName>
</protein>
<dbReference type="GO" id="GO:0006261">
    <property type="term" value="P:DNA-templated DNA replication"/>
    <property type="evidence" value="ECO:0007669"/>
    <property type="project" value="InterPro"/>
</dbReference>
<dbReference type="InterPro" id="IPR019481">
    <property type="entry name" value="TFIIIC_triple_barrel"/>
</dbReference>
<evidence type="ECO:0000313" key="10">
    <source>
        <dbReference type="Proteomes" id="UP000757232"/>
    </source>
</evidence>
<feature type="region of interest" description="Disordered" evidence="6">
    <location>
        <begin position="1"/>
        <end position="105"/>
    </location>
</feature>
<feature type="compositionally biased region" description="Basic residues" evidence="6">
    <location>
        <begin position="64"/>
        <end position="73"/>
    </location>
</feature>
<comment type="caution">
    <text evidence="9">The sequence shown here is derived from an EMBL/GenBank/DDBJ whole genome shotgun (WGS) entry which is preliminary data.</text>
</comment>
<dbReference type="Gene3D" id="1.20.58.1030">
    <property type="match status" value="1"/>
</dbReference>
<evidence type="ECO:0000256" key="2">
    <source>
        <dbReference type="ARBA" id="ARBA00008187"/>
    </source>
</evidence>
<dbReference type="InterPro" id="IPR036224">
    <property type="entry name" value="GINS_bundle-like_dom_sf"/>
</dbReference>
<evidence type="ECO:0000256" key="5">
    <source>
        <dbReference type="ARBA" id="ARBA00023242"/>
    </source>
</evidence>
<feature type="region of interest" description="Disordered" evidence="6">
    <location>
        <begin position="497"/>
        <end position="527"/>
    </location>
</feature>
<feature type="domain" description="Transcription factor TFIIIC triple barrel" evidence="8">
    <location>
        <begin position="394"/>
        <end position="496"/>
    </location>
</feature>
<dbReference type="CDD" id="cd21692">
    <property type="entry name" value="GINS_B_Sld5"/>
    <property type="match status" value="1"/>
</dbReference>
<dbReference type="PANTHER" id="PTHR21206">
    <property type="entry name" value="SLD5 PROTEIN"/>
    <property type="match status" value="1"/>
</dbReference>
<feature type="compositionally biased region" description="Low complexity" evidence="6">
    <location>
        <begin position="501"/>
        <end position="517"/>
    </location>
</feature>
<dbReference type="AlphaFoldDB" id="A0A9Q5HX29"/>
<organism evidence="9 10">
    <name type="scientific">Sanghuangporus baumii</name>
    <name type="common">Phellinus baumii</name>
    <dbReference type="NCBI Taxonomy" id="108892"/>
    <lineage>
        <taxon>Eukaryota</taxon>
        <taxon>Fungi</taxon>
        <taxon>Dikarya</taxon>
        <taxon>Basidiomycota</taxon>
        <taxon>Agaricomycotina</taxon>
        <taxon>Agaricomycetes</taxon>
        <taxon>Hymenochaetales</taxon>
        <taxon>Hymenochaetaceae</taxon>
        <taxon>Sanghuangporus</taxon>
    </lineage>
</organism>
<evidence type="ECO:0000256" key="4">
    <source>
        <dbReference type="ARBA" id="ARBA00022705"/>
    </source>
</evidence>
<proteinExistence type="inferred from homology"/>
<keyword evidence="10" id="KW-1185">Reference proteome</keyword>
<feature type="compositionally biased region" description="Low complexity" evidence="6">
    <location>
        <begin position="35"/>
        <end position="46"/>
    </location>
</feature>
<comment type="similarity">
    <text evidence="2">Belongs to the GINS4/SLD5 family.</text>
</comment>
<dbReference type="Gene3D" id="2.60.40.4370">
    <property type="match status" value="1"/>
</dbReference>
<dbReference type="SUPFAM" id="SSF158573">
    <property type="entry name" value="GINS helical bundle-like"/>
    <property type="match status" value="2"/>
</dbReference>
<feature type="region of interest" description="Disordered" evidence="6">
    <location>
        <begin position="541"/>
        <end position="616"/>
    </location>
</feature>
<feature type="compositionally biased region" description="Basic and acidic residues" evidence="6">
    <location>
        <begin position="577"/>
        <end position="589"/>
    </location>
</feature>
<evidence type="ECO:0000313" key="9">
    <source>
        <dbReference type="EMBL" id="OCB87597.1"/>
    </source>
</evidence>
<feature type="domain" description="GINS subunit" evidence="7">
    <location>
        <begin position="192"/>
        <end position="259"/>
    </location>
</feature>
<dbReference type="GO" id="GO:0000811">
    <property type="term" value="C:GINS complex"/>
    <property type="evidence" value="ECO:0007669"/>
    <property type="project" value="TreeGrafter"/>
</dbReference>
<evidence type="ECO:0000256" key="6">
    <source>
        <dbReference type="SAM" id="MobiDB-lite"/>
    </source>
</evidence>
<dbReference type="CDD" id="cd11711">
    <property type="entry name" value="GINS_A_Sld5"/>
    <property type="match status" value="1"/>
</dbReference>
<evidence type="ECO:0000256" key="1">
    <source>
        <dbReference type="ARBA" id="ARBA00004123"/>
    </source>
</evidence>
<dbReference type="OrthoDB" id="338231at2759"/>
<dbReference type="EMBL" id="LNZH02000190">
    <property type="protein sequence ID" value="OCB87597.1"/>
    <property type="molecule type" value="Genomic_DNA"/>
</dbReference>
<keyword evidence="4" id="KW-0235">DNA replication</keyword>
<dbReference type="PANTHER" id="PTHR21206:SF0">
    <property type="entry name" value="DNA REPLICATION COMPLEX GINS PROTEIN SLD5"/>
    <property type="match status" value="1"/>
</dbReference>
<dbReference type="GO" id="GO:0000727">
    <property type="term" value="P:double-strand break repair via break-induced replication"/>
    <property type="evidence" value="ECO:0007669"/>
    <property type="project" value="TreeGrafter"/>
</dbReference>
<evidence type="ECO:0000259" key="8">
    <source>
        <dbReference type="Pfam" id="PF10419"/>
    </source>
</evidence>
<evidence type="ECO:0000259" key="7">
    <source>
        <dbReference type="Pfam" id="PF05916"/>
    </source>
</evidence>